<keyword evidence="1 6" id="KW-0819">tRNA processing</keyword>
<dbReference type="GO" id="GO:0001682">
    <property type="term" value="P:tRNA 5'-leader removal"/>
    <property type="evidence" value="ECO:0007669"/>
    <property type="project" value="UniProtKB-UniRule"/>
</dbReference>
<keyword evidence="5 6" id="KW-0694">RNA-binding</keyword>
<evidence type="ECO:0000256" key="1">
    <source>
        <dbReference type="ARBA" id="ARBA00022694"/>
    </source>
</evidence>
<dbReference type="InterPro" id="IPR020568">
    <property type="entry name" value="Ribosomal_Su5_D2-typ_SF"/>
</dbReference>
<accession>A0A1M6NXZ1</accession>
<sequence length="112" mass="13283">MTEIKRIKKNEDFKRVYKRGKSIPDKYIVIYFLKRDNSVTRVGFTASKKVGKSVIRNRARRLMKESFRNNNDNIKNGYDIVFIARVSIKDASYKDVEKSIIRAMKKARIYKN</sequence>
<dbReference type="PANTHER" id="PTHR33992">
    <property type="entry name" value="RIBONUCLEASE P PROTEIN COMPONENT"/>
    <property type="match status" value="1"/>
</dbReference>
<reference evidence="9" key="1">
    <citation type="submission" date="2016-11" db="EMBL/GenBank/DDBJ databases">
        <authorList>
            <person name="Varghese N."/>
            <person name="Submissions S."/>
        </authorList>
    </citation>
    <scope>NUCLEOTIDE SEQUENCE [LARGE SCALE GENOMIC DNA]</scope>
    <source>
        <strain evidence="9">DSM 15212 / CIP 107654 / DViRD3</strain>
    </source>
</reference>
<keyword evidence="9" id="KW-1185">Reference proteome</keyword>
<dbReference type="GO" id="GO:0030677">
    <property type="term" value="C:ribonuclease P complex"/>
    <property type="evidence" value="ECO:0007669"/>
    <property type="project" value="TreeGrafter"/>
</dbReference>
<evidence type="ECO:0000256" key="6">
    <source>
        <dbReference type="HAMAP-Rule" id="MF_00227"/>
    </source>
</evidence>
<dbReference type="RefSeq" id="WP_073149300.1">
    <property type="nucleotide sequence ID" value="NZ_FRAG01000020.1"/>
</dbReference>
<dbReference type="OrthoDB" id="9810867at2"/>
<dbReference type="Proteomes" id="UP000184465">
    <property type="component" value="Unassembled WGS sequence"/>
</dbReference>
<dbReference type="Pfam" id="PF00825">
    <property type="entry name" value="Ribonuclease_P"/>
    <property type="match status" value="1"/>
</dbReference>
<evidence type="ECO:0000313" key="8">
    <source>
        <dbReference type="EMBL" id="SHK00563.1"/>
    </source>
</evidence>
<dbReference type="EC" id="3.1.26.5" evidence="6 7"/>
<evidence type="ECO:0000256" key="2">
    <source>
        <dbReference type="ARBA" id="ARBA00022722"/>
    </source>
</evidence>
<dbReference type="HAMAP" id="MF_00227">
    <property type="entry name" value="RNase_P"/>
    <property type="match status" value="1"/>
</dbReference>
<name>A0A1M6NXZ1_PARC5</name>
<dbReference type="GO" id="GO:0042781">
    <property type="term" value="F:3'-tRNA processing endoribonuclease activity"/>
    <property type="evidence" value="ECO:0007669"/>
    <property type="project" value="TreeGrafter"/>
</dbReference>
<dbReference type="NCBIfam" id="TIGR00188">
    <property type="entry name" value="rnpA"/>
    <property type="match status" value="1"/>
</dbReference>
<gene>
    <name evidence="6" type="primary">rnpA</name>
    <name evidence="8" type="ORF">SAMN02745912_01923</name>
</gene>
<protein>
    <recommendedName>
        <fullName evidence="6 7">Ribonuclease P protein component</fullName>
        <shortName evidence="6">RNase P protein</shortName>
        <shortName evidence="6">RNaseP protein</shortName>
        <ecNumber evidence="6 7">3.1.26.5</ecNumber>
    </recommendedName>
    <alternativeName>
        <fullName evidence="6">Protein C5</fullName>
    </alternativeName>
</protein>
<dbReference type="InterPro" id="IPR000100">
    <property type="entry name" value="RNase_P"/>
</dbReference>
<dbReference type="GO" id="GO:0000049">
    <property type="term" value="F:tRNA binding"/>
    <property type="evidence" value="ECO:0007669"/>
    <property type="project" value="UniProtKB-UniRule"/>
</dbReference>
<evidence type="ECO:0000313" key="9">
    <source>
        <dbReference type="Proteomes" id="UP000184465"/>
    </source>
</evidence>
<dbReference type="EMBL" id="FRAG01000020">
    <property type="protein sequence ID" value="SHK00563.1"/>
    <property type="molecule type" value="Genomic_DNA"/>
</dbReference>
<dbReference type="GO" id="GO:0004526">
    <property type="term" value="F:ribonuclease P activity"/>
    <property type="evidence" value="ECO:0007669"/>
    <property type="project" value="UniProtKB-UniRule"/>
</dbReference>
<keyword evidence="4 6" id="KW-0378">Hydrolase</keyword>
<proteinExistence type="inferred from homology"/>
<keyword evidence="2 6" id="KW-0540">Nuclease</keyword>
<comment type="catalytic activity">
    <reaction evidence="6">
        <text>Endonucleolytic cleavage of RNA, removing 5'-extranucleotides from tRNA precursor.</text>
        <dbReference type="EC" id="3.1.26.5"/>
    </reaction>
</comment>
<dbReference type="STRING" id="1121301.SAMN02745912_01923"/>
<dbReference type="InterPro" id="IPR014721">
    <property type="entry name" value="Ribsml_uS5_D2-typ_fold_subgr"/>
</dbReference>
<evidence type="ECO:0000256" key="5">
    <source>
        <dbReference type="ARBA" id="ARBA00022884"/>
    </source>
</evidence>
<comment type="function">
    <text evidence="6">RNaseP catalyzes the removal of the 5'-leader sequence from pre-tRNA to produce the mature 5'-terminus. It can also cleave other RNA substrates such as 4.5S RNA. The protein component plays an auxiliary but essential role in vivo by binding to the 5'-leader sequence and broadening the substrate specificity of the ribozyme.</text>
</comment>
<comment type="similarity">
    <text evidence="6">Belongs to the RnpA family.</text>
</comment>
<keyword evidence="3 6" id="KW-0255">Endonuclease</keyword>
<dbReference type="PANTHER" id="PTHR33992:SF1">
    <property type="entry name" value="RIBONUCLEASE P PROTEIN COMPONENT"/>
    <property type="match status" value="1"/>
</dbReference>
<organism evidence="8 9">
    <name type="scientific">Paramaledivibacter caminithermalis (strain DSM 15212 / CIP 107654 / DViRD3)</name>
    <name type="common">Clostridium caminithermale</name>
    <dbReference type="NCBI Taxonomy" id="1121301"/>
    <lineage>
        <taxon>Bacteria</taxon>
        <taxon>Bacillati</taxon>
        <taxon>Bacillota</taxon>
        <taxon>Clostridia</taxon>
        <taxon>Peptostreptococcales</taxon>
        <taxon>Caminicellaceae</taxon>
        <taxon>Paramaledivibacter</taxon>
    </lineage>
</organism>
<dbReference type="AlphaFoldDB" id="A0A1M6NXZ1"/>
<dbReference type="Gene3D" id="3.30.230.10">
    <property type="match status" value="1"/>
</dbReference>
<evidence type="ECO:0000256" key="7">
    <source>
        <dbReference type="NCBIfam" id="TIGR00188"/>
    </source>
</evidence>
<dbReference type="SUPFAM" id="SSF54211">
    <property type="entry name" value="Ribosomal protein S5 domain 2-like"/>
    <property type="match status" value="1"/>
</dbReference>
<evidence type="ECO:0000256" key="4">
    <source>
        <dbReference type="ARBA" id="ARBA00022801"/>
    </source>
</evidence>
<evidence type="ECO:0000256" key="3">
    <source>
        <dbReference type="ARBA" id="ARBA00022759"/>
    </source>
</evidence>
<comment type="subunit">
    <text evidence="6">Consists of a catalytic RNA component (M1 or rnpB) and a protein subunit.</text>
</comment>